<protein>
    <submittedName>
        <fullName evidence="1">Uncharacterized protein</fullName>
    </submittedName>
</protein>
<reference evidence="1 2" key="1">
    <citation type="journal article" date="2015" name="Int. J. Syst. Evol. Microbiol.">
        <title>Amycolatopsis rhabdoformis sp. nov., an actinomycete isolated from a tropical forest soil.</title>
        <authorList>
            <person name="Souza W.R."/>
            <person name="Silva R.E."/>
            <person name="Goodfellow M."/>
            <person name="Busarakam K."/>
            <person name="Figueiro F.S."/>
            <person name="Ferreira D."/>
            <person name="Rodrigues-Filho E."/>
            <person name="Moraes L.A.B."/>
            <person name="Zucchi T.D."/>
        </authorList>
    </citation>
    <scope>NUCLEOTIDE SEQUENCE [LARGE SCALE GENOMIC DNA]</scope>
    <source>
        <strain evidence="1 2">NCIMB 14900</strain>
    </source>
</reference>
<name>A0ABZ1IF53_9PSEU</name>
<organism evidence="1 2">
    <name type="scientific">Amycolatopsis rhabdoformis</name>
    <dbReference type="NCBI Taxonomy" id="1448059"/>
    <lineage>
        <taxon>Bacteria</taxon>
        <taxon>Bacillati</taxon>
        <taxon>Actinomycetota</taxon>
        <taxon>Actinomycetes</taxon>
        <taxon>Pseudonocardiales</taxon>
        <taxon>Pseudonocardiaceae</taxon>
        <taxon>Amycolatopsis</taxon>
    </lineage>
</organism>
<evidence type="ECO:0000313" key="1">
    <source>
        <dbReference type="EMBL" id="WSE32333.1"/>
    </source>
</evidence>
<dbReference type="RefSeq" id="WP_326835141.1">
    <property type="nucleotide sequence ID" value="NZ_CP142149.1"/>
</dbReference>
<keyword evidence="2" id="KW-1185">Reference proteome</keyword>
<dbReference type="EMBL" id="CP142149">
    <property type="protein sequence ID" value="WSE32333.1"/>
    <property type="molecule type" value="Genomic_DNA"/>
</dbReference>
<evidence type="ECO:0000313" key="2">
    <source>
        <dbReference type="Proteomes" id="UP001330812"/>
    </source>
</evidence>
<gene>
    <name evidence="1" type="ORF">VSH64_09480</name>
</gene>
<dbReference type="Proteomes" id="UP001330812">
    <property type="component" value="Chromosome"/>
</dbReference>
<sequence length="61" mass="6536">MDRVLIHDLPLKMAEWPSVGAEILVVDGGYTTGGQLRLSARESDIDIAKATVKGAQAAERD</sequence>
<accession>A0ABZ1IF53</accession>
<proteinExistence type="predicted"/>